<proteinExistence type="predicted"/>
<evidence type="ECO:0000313" key="2">
    <source>
        <dbReference type="EMBL" id="MBX19822.1"/>
    </source>
</evidence>
<feature type="compositionally biased region" description="Basic and acidic residues" evidence="1">
    <location>
        <begin position="1"/>
        <end position="10"/>
    </location>
</feature>
<accession>A0A2P2LPD1</accession>
<feature type="region of interest" description="Disordered" evidence="1">
    <location>
        <begin position="1"/>
        <end position="24"/>
    </location>
</feature>
<feature type="compositionally biased region" description="Polar residues" evidence="1">
    <location>
        <begin position="11"/>
        <end position="24"/>
    </location>
</feature>
<organism evidence="2">
    <name type="scientific">Rhizophora mucronata</name>
    <name type="common">Asiatic mangrove</name>
    <dbReference type="NCBI Taxonomy" id="61149"/>
    <lineage>
        <taxon>Eukaryota</taxon>
        <taxon>Viridiplantae</taxon>
        <taxon>Streptophyta</taxon>
        <taxon>Embryophyta</taxon>
        <taxon>Tracheophyta</taxon>
        <taxon>Spermatophyta</taxon>
        <taxon>Magnoliopsida</taxon>
        <taxon>eudicotyledons</taxon>
        <taxon>Gunneridae</taxon>
        <taxon>Pentapetalae</taxon>
        <taxon>rosids</taxon>
        <taxon>fabids</taxon>
        <taxon>Malpighiales</taxon>
        <taxon>Rhizophoraceae</taxon>
        <taxon>Rhizophora</taxon>
    </lineage>
</organism>
<evidence type="ECO:0000256" key="1">
    <source>
        <dbReference type="SAM" id="MobiDB-lite"/>
    </source>
</evidence>
<dbReference type="EMBL" id="GGEC01039338">
    <property type="protein sequence ID" value="MBX19822.1"/>
    <property type="molecule type" value="Transcribed_RNA"/>
</dbReference>
<reference evidence="2" key="1">
    <citation type="submission" date="2018-02" db="EMBL/GenBank/DDBJ databases">
        <title>Rhizophora mucronata_Transcriptome.</title>
        <authorList>
            <person name="Meera S.P."/>
            <person name="Sreeshan A."/>
            <person name="Augustine A."/>
        </authorList>
    </citation>
    <scope>NUCLEOTIDE SEQUENCE</scope>
    <source>
        <tissue evidence="2">Leaf</tissue>
    </source>
</reference>
<dbReference type="AlphaFoldDB" id="A0A2P2LPD1"/>
<protein>
    <submittedName>
        <fullName evidence="2">Uncharacterized protein</fullName>
    </submittedName>
</protein>
<sequence length="24" mass="2711">MRKPQIHDGVNRSTQLVKSNCSVL</sequence>
<name>A0A2P2LPD1_RHIMU</name>